<dbReference type="InParanoid" id="G9EUN3"/>
<proteinExistence type="predicted"/>
<evidence type="ECO:0000256" key="1">
    <source>
        <dbReference type="SAM" id="MobiDB-lite"/>
    </source>
</evidence>
<dbReference type="AlphaFoldDB" id="G9EUN3"/>
<accession>G9EUN3</accession>
<feature type="compositionally biased region" description="Basic and acidic residues" evidence="1">
    <location>
        <begin position="444"/>
        <end position="455"/>
    </location>
</feature>
<name>G9EUN3_9GAMM</name>
<dbReference type="RefSeq" id="WP_006872887.1">
    <property type="nucleotide sequence ID" value="NZ_JH413850.1"/>
</dbReference>
<dbReference type="Gene3D" id="3.40.50.1820">
    <property type="entry name" value="alpha/beta hydrolase"/>
    <property type="match status" value="1"/>
</dbReference>
<evidence type="ECO:0000313" key="2">
    <source>
        <dbReference type="EMBL" id="EHL29033.1"/>
    </source>
</evidence>
<keyword evidence="3" id="KW-1185">Reference proteome</keyword>
<reference evidence="2 3" key="1">
    <citation type="journal article" date="2011" name="BMC Genomics">
        <title>Insight into cross-talk between intra-amoebal pathogens.</title>
        <authorList>
            <person name="Gimenez G."/>
            <person name="Bertelli C."/>
            <person name="Moliner C."/>
            <person name="Robert C."/>
            <person name="Raoult D."/>
            <person name="Fournier P.E."/>
            <person name="Greub G."/>
        </authorList>
    </citation>
    <scope>NUCLEOTIDE SEQUENCE [LARGE SCALE GENOMIC DNA]</scope>
    <source>
        <strain evidence="2 3">LLAP12</strain>
    </source>
</reference>
<organism evidence="2 3">
    <name type="scientific">Legionella drancourtii LLAP12</name>
    <dbReference type="NCBI Taxonomy" id="658187"/>
    <lineage>
        <taxon>Bacteria</taxon>
        <taxon>Pseudomonadati</taxon>
        <taxon>Pseudomonadota</taxon>
        <taxon>Gammaproteobacteria</taxon>
        <taxon>Legionellales</taxon>
        <taxon>Legionellaceae</taxon>
        <taxon>Legionella</taxon>
    </lineage>
</organism>
<sequence>MKILVPGYYVLEKPKRKLWLEYFTDPFLLLGRALSFPIKRAIINVAFGPDEVKLQNPIQVMFLTDDRTEKGFVIVNLLPSKSNKTPRSYFGKIPPVVSKIKPQKLLLNNSSHKAYIDSMIEEIGHLIQGSSKQDKCFNKKFAIENIHIKGVERLDAPLAHYFKEQVRQKYDTEFFERPRSINMNFYSLETANNALLESVQVSNIDEKMKPISERKFVITCMARNQNYIYWLKDFYISAKNIGCTVIGFNYRGIDYSKGRVWSQDNMIDDTLAQAKYLLALGVKPENIAFEGMSMGGAIATIAAAKMHVQGFRVKLYNERSYRSLFRLLVGYIMPASNSNPWSPSNWLKYTLVGLTYILLAPVIWLAGWHLDAASAWDRIPQAYKTYSVARNHENPEQYDDDDLIHDSFSSIASLMDQHLEEIKQKQKNGKSLSVEEQQLLADKTESHEFTLDRGNKANKNPSSHSAPRRFLIDTQYRKQTMHAYMIENLREKLGINPAVIDSSENPNQDSQSNFIL</sequence>
<dbReference type="SUPFAM" id="SSF53474">
    <property type="entry name" value="alpha/beta-Hydrolases"/>
    <property type="match status" value="1"/>
</dbReference>
<dbReference type="STRING" id="658187.LDG_9031"/>
<evidence type="ECO:0008006" key="4">
    <source>
        <dbReference type="Google" id="ProtNLM"/>
    </source>
</evidence>
<feature type="region of interest" description="Disordered" evidence="1">
    <location>
        <begin position="444"/>
        <end position="470"/>
    </location>
</feature>
<dbReference type="EMBL" id="JH413850">
    <property type="protein sequence ID" value="EHL29033.1"/>
    <property type="molecule type" value="Genomic_DNA"/>
</dbReference>
<protein>
    <recommendedName>
        <fullName evidence="4">SdbA protein, substrate of the Dot/Icm system</fullName>
    </recommendedName>
</protein>
<dbReference type="eggNOG" id="COG1073">
    <property type="taxonomic scope" value="Bacteria"/>
</dbReference>
<dbReference type="Proteomes" id="UP000002770">
    <property type="component" value="Unassembled WGS sequence"/>
</dbReference>
<dbReference type="HOGENOM" id="CLU_527648_0_0_6"/>
<dbReference type="InterPro" id="IPR029058">
    <property type="entry name" value="AB_hydrolase_fold"/>
</dbReference>
<gene>
    <name evidence="2" type="ORF">LDG_9031</name>
</gene>
<evidence type="ECO:0000313" key="3">
    <source>
        <dbReference type="Proteomes" id="UP000002770"/>
    </source>
</evidence>